<evidence type="ECO:0008006" key="3">
    <source>
        <dbReference type="Google" id="ProtNLM"/>
    </source>
</evidence>
<evidence type="ECO:0000313" key="1">
    <source>
        <dbReference type="EMBL" id="MBD0778399.1"/>
    </source>
</evidence>
<keyword evidence="2" id="KW-1185">Reference proteome</keyword>
<protein>
    <recommendedName>
        <fullName evidence="3">Phosphatidylcholine 1-acylhydrolase</fullName>
    </recommendedName>
</protein>
<dbReference type="RefSeq" id="WP_188243881.1">
    <property type="nucleotide sequence ID" value="NZ_JABTCF010000006.1"/>
</dbReference>
<accession>A0ABR7V388</accession>
<proteinExistence type="predicted"/>
<dbReference type="EMBL" id="JABTCF010000006">
    <property type="protein sequence ID" value="MBD0778399.1"/>
    <property type="molecule type" value="Genomic_DNA"/>
</dbReference>
<comment type="caution">
    <text evidence="1">The sequence shown here is derived from an EMBL/GenBank/DDBJ whole genome shotgun (WGS) entry which is preliminary data.</text>
</comment>
<reference evidence="1" key="1">
    <citation type="submission" date="2020-05" db="EMBL/GenBank/DDBJ databases">
        <title>The draft genome sequence of Maribacter sp. ANRC-HE7.</title>
        <authorList>
            <person name="Mu L."/>
        </authorList>
    </citation>
    <scope>NUCLEOTIDE SEQUENCE</scope>
    <source>
        <strain evidence="1">ANRC-HE7</strain>
    </source>
</reference>
<gene>
    <name evidence="1" type="ORF">HPE56_11395</name>
</gene>
<sequence>MRRYGYILILFYFLAQVIHAQINDSLPNLDLAKIAQVNQSDSYITFPTDIGNMEPLMFEANVNPSFVIREQKDSHLMAVLTSQITIRMYNEESYPVKTPSYIPQITFYYLMGDKNLEDHYTFFGKFAHHSNGQDGNFYNTDGNINVQNGNFSTNFFELGLIKTSFSKTLNASKFFKSSLEVHPRSWMLDELHGKYSGFRWHNAFFAYKLPVKMGHRGSVRADFSLKAETTWMIDNINDWDTFNFKRFNIGLTFYYHPKFLEDIGFFIQLYHGMDYYNIYFQHRLDIVRFGIMTELLRF</sequence>
<organism evidence="1 2">
    <name type="scientific">Maribacter aquimaris</name>
    <dbReference type="NCBI Taxonomy" id="2737171"/>
    <lineage>
        <taxon>Bacteria</taxon>
        <taxon>Pseudomonadati</taxon>
        <taxon>Bacteroidota</taxon>
        <taxon>Flavobacteriia</taxon>
        <taxon>Flavobacteriales</taxon>
        <taxon>Flavobacteriaceae</taxon>
        <taxon>Maribacter</taxon>
    </lineage>
</organism>
<dbReference type="Proteomes" id="UP001166021">
    <property type="component" value="Unassembled WGS sequence"/>
</dbReference>
<name>A0ABR7V388_9FLAO</name>
<evidence type="ECO:0000313" key="2">
    <source>
        <dbReference type="Proteomes" id="UP001166021"/>
    </source>
</evidence>